<accession>A0A023D6U4</accession>
<gene>
    <name evidence="1" type="ORF">Amme_085_015</name>
</gene>
<sequence>MTTLKVGIADYEEMKARTIRIAKGEEKPAPGDPKVWFTSTESFAKVLSAGNRELLRIIAEKAPASLEELAEITGRAGSNLSRTLKTMESYGLVRFEPGHGRKLAPKVVHDRVELALPLIDRPKAKKAMGDRP</sequence>
<dbReference type="OrthoDB" id="8449527at2"/>
<protein>
    <submittedName>
        <fullName evidence="1">Uncharacterized protein</fullName>
    </submittedName>
</protein>
<reference evidence="1 2" key="2">
    <citation type="journal article" date="2014" name="FEMS Microbiol. Lett.">
        <title>Draft genomic DNA sequence of the facultatively methylotrophic bacterium Acidomonas methanolica type strain MB58.</title>
        <authorList>
            <person name="Higashiura N."/>
            <person name="Hadano H."/>
            <person name="Hirakawa H."/>
            <person name="Matsutani M."/>
            <person name="Takabe S."/>
            <person name="Matsushita K."/>
            <person name="Azuma Y."/>
        </authorList>
    </citation>
    <scope>NUCLEOTIDE SEQUENCE [LARGE SCALE GENOMIC DNA]</scope>
    <source>
        <strain evidence="1 2">MB58</strain>
    </source>
</reference>
<organism evidence="1 2">
    <name type="scientific">Acidomonas methanolica NBRC 104435</name>
    <dbReference type="NCBI Taxonomy" id="1231351"/>
    <lineage>
        <taxon>Bacteria</taxon>
        <taxon>Pseudomonadati</taxon>
        <taxon>Pseudomonadota</taxon>
        <taxon>Alphaproteobacteria</taxon>
        <taxon>Acetobacterales</taxon>
        <taxon>Acetobacteraceae</taxon>
        <taxon>Acidomonas</taxon>
    </lineage>
</organism>
<dbReference type="InterPro" id="IPR036388">
    <property type="entry name" value="WH-like_DNA-bd_sf"/>
</dbReference>
<dbReference type="Proteomes" id="UP000019760">
    <property type="component" value="Unassembled WGS sequence"/>
</dbReference>
<name>A0A023D6U4_ACIMT</name>
<dbReference type="AlphaFoldDB" id="A0A023D6U4"/>
<reference evidence="2" key="1">
    <citation type="journal article" date="2014" name="FEMS Microbiol. Lett.">
        <title>Draft Genomic DNA Sequence of the Facultatively Methylotrophic Bacterium Acidomonas methanolica type strain MB58.</title>
        <authorList>
            <person name="Higashiura N."/>
            <person name="Hadano H."/>
            <person name="Hirakawa H."/>
            <person name="Matsutani M."/>
            <person name="Takabe S."/>
            <person name="Matsushita K."/>
            <person name="Azuma Y."/>
        </authorList>
    </citation>
    <scope>NUCLEOTIDE SEQUENCE [LARGE SCALE GENOMIC DNA]</scope>
    <source>
        <strain evidence="2">MB58</strain>
    </source>
</reference>
<evidence type="ECO:0000313" key="1">
    <source>
        <dbReference type="EMBL" id="GAJ29887.1"/>
    </source>
</evidence>
<evidence type="ECO:0000313" key="2">
    <source>
        <dbReference type="Proteomes" id="UP000019760"/>
    </source>
</evidence>
<dbReference type="RefSeq" id="WP_042060257.1">
    <property type="nucleotide sequence ID" value="NZ_BAND01000085.1"/>
</dbReference>
<dbReference type="SUPFAM" id="SSF46785">
    <property type="entry name" value="Winged helix' DNA-binding domain"/>
    <property type="match status" value="1"/>
</dbReference>
<comment type="caution">
    <text evidence="1">The sequence shown here is derived from an EMBL/GenBank/DDBJ whole genome shotgun (WGS) entry which is preliminary data.</text>
</comment>
<keyword evidence="2" id="KW-1185">Reference proteome</keyword>
<proteinExistence type="predicted"/>
<dbReference type="Pfam" id="PF25212">
    <property type="entry name" value="HVO_A0114"/>
    <property type="match status" value="1"/>
</dbReference>
<dbReference type="EMBL" id="BAND01000085">
    <property type="protein sequence ID" value="GAJ29887.1"/>
    <property type="molecule type" value="Genomic_DNA"/>
</dbReference>
<dbReference type="InterPro" id="IPR036390">
    <property type="entry name" value="WH_DNA-bd_sf"/>
</dbReference>
<dbReference type="Gene3D" id="1.10.10.10">
    <property type="entry name" value="Winged helix-like DNA-binding domain superfamily/Winged helix DNA-binding domain"/>
    <property type="match status" value="1"/>
</dbReference>